<evidence type="ECO:0000256" key="4">
    <source>
        <dbReference type="ARBA" id="ARBA00022984"/>
    </source>
</evidence>
<evidence type="ECO:0000259" key="7">
    <source>
        <dbReference type="PROSITE" id="PS52029"/>
    </source>
</evidence>
<accession>A0A1F7X186</accession>
<keyword evidence="5 6" id="KW-0961">Cell wall biogenesis/degradation</keyword>
<feature type="domain" description="L,D-TPase catalytic" evidence="7">
    <location>
        <begin position="80"/>
        <end position="220"/>
    </location>
</feature>
<evidence type="ECO:0000256" key="1">
    <source>
        <dbReference type="ARBA" id="ARBA00004752"/>
    </source>
</evidence>
<dbReference type="GO" id="GO:0005576">
    <property type="term" value="C:extracellular region"/>
    <property type="evidence" value="ECO:0007669"/>
    <property type="project" value="TreeGrafter"/>
</dbReference>
<dbReference type="EMBL" id="MGFQ01000037">
    <property type="protein sequence ID" value="OGM08731.1"/>
    <property type="molecule type" value="Genomic_DNA"/>
</dbReference>
<reference evidence="8 9" key="1">
    <citation type="journal article" date="2016" name="Nat. Commun.">
        <title>Thousands of microbial genomes shed light on interconnected biogeochemical processes in an aquifer system.</title>
        <authorList>
            <person name="Anantharaman K."/>
            <person name="Brown C.T."/>
            <person name="Hug L.A."/>
            <person name="Sharon I."/>
            <person name="Castelle C.J."/>
            <person name="Probst A.J."/>
            <person name="Thomas B.C."/>
            <person name="Singh A."/>
            <person name="Wilkins M.J."/>
            <person name="Karaoz U."/>
            <person name="Brodie E.L."/>
            <person name="Williams K.H."/>
            <person name="Hubbard S.S."/>
            <person name="Banfield J.F."/>
        </authorList>
    </citation>
    <scope>NUCLEOTIDE SEQUENCE [LARGE SCALE GENOMIC DNA]</scope>
</reference>
<dbReference type="AlphaFoldDB" id="A0A1F7X186"/>
<evidence type="ECO:0000256" key="5">
    <source>
        <dbReference type="ARBA" id="ARBA00023316"/>
    </source>
</evidence>
<dbReference type="InterPro" id="IPR050979">
    <property type="entry name" value="LD-transpeptidase"/>
</dbReference>
<dbReference type="PANTHER" id="PTHR30582:SF2">
    <property type="entry name" value="L,D-TRANSPEPTIDASE YCIB-RELATED"/>
    <property type="match status" value="1"/>
</dbReference>
<feature type="active site" description="Nucleophile" evidence="6">
    <location>
        <position position="180"/>
    </location>
</feature>
<evidence type="ECO:0000313" key="9">
    <source>
        <dbReference type="Proteomes" id="UP000176939"/>
    </source>
</evidence>
<evidence type="ECO:0000256" key="2">
    <source>
        <dbReference type="ARBA" id="ARBA00022679"/>
    </source>
</evidence>
<evidence type="ECO:0000256" key="3">
    <source>
        <dbReference type="ARBA" id="ARBA00022960"/>
    </source>
</evidence>
<dbReference type="GO" id="GO:0016740">
    <property type="term" value="F:transferase activity"/>
    <property type="evidence" value="ECO:0007669"/>
    <property type="project" value="UniProtKB-KW"/>
</dbReference>
<proteinExistence type="predicted"/>
<organism evidence="8 9">
    <name type="scientific">Candidatus Woesebacteria bacterium RBG_13_36_22</name>
    <dbReference type="NCBI Taxonomy" id="1802478"/>
    <lineage>
        <taxon>Bacteria</taxon>
        <taxon>Candidatus Woeseibacteriota</taxon>
    </lineage>
</organism>
<sequence>MKRIFIIFLPIIFVILSLIALWQTKTRTENSNCCGSNDLSGEIDNSAKLAVFEGKEIEIPQIAFDNPINPPVLGISTDERYIEIDLSEQKLKAWDGNTLFLETLISTGLPWTPTPKGEFQIWIKLRATKMEGGTGKYYYYLPNVPYVMYFEGSGIPSWRGYGLHGTYWHNDFGRTHSHGCVNLPTPVAERLYYWTSPVIPEGKTSIRTTDNNPGTRIVIHE</sequence>
<dbReference type="Gene3D" id="2.40.440.10">
    <property type="entry name" value="L,D-transpeptidase catalytic domain-like"/>
    <property type="match status" value="1"/>
</dbReference>
<keyword evidence="4 6" id="KW-0573">Peptidoglycan synthesis</keyword>
<comment type="pathway">
    <text evidence="1 6">Cell wall biogenesis; peptidoglycan biosynthesis.</text>
</comment>
<dbReference type="PANTHER" id="PTHR30582">
    <property type="entry name" value="L,D-TRANSPEPTIDASE"/>
    <property type="match status" value="1"/>
</dbReference>
<dbReference type="UniPathway" id="UPA00219"/>
<feature type="active site" description="Proton donor/acceptor" evidence="6">
    <location>
        <position position="164"/>
    </location>
</feature>
<dbReference type="SUPFAM" id="SSF141523">
    <property type="entry name" value="L,D-transpeptidase catalytic domain-like"/>
    <property type="match status" value="1"/>
</dbReference>
<keyword evidence="2" id="KW-0808">Transferase</keyword>
<dbReference type="Pfam" id="PF03734">
    <property type="entry name" value="YkuD"/>
    <property type="match status" value="1"/>
</dbReference>
<evidence type="ECO:0000313" key="8">
    <source>
        <dbReference type="EMBL" id="OGM08731.1"/>
    </source>
</evidence>
<dbReference type="CDD" id="cd16913">
    <property type="entry name" value="YkuD_like"/>
    <property type="match status" value="1"/>
</dbReference>
<gene>
    <name evidence="8" type="ORF">A2Z67_00525</name>
</gene>
<protein>
    <recommendedName>
        <fullName evidence="7">L,D-TPase catalytic domain-containing protein</fullName>
    </recommendedName>
</protein>
<comment type="caution">
    <text evidence="8">The sequence shown here is derived from an EMBL/GenBank/DDBJ whole genome shotgun (WGS) entry which is preliminary data.</text>
</comment>
<evidence type="ECO:0000256" key="6">
    <source>
        <dbReference type="PROSITE-ProRule" id="PRU01373"/>
    </source>
</evidence>
<dbReference type="InterPro" id="IPR005490">
    <property type="entry name" value="LD_TPept_cat_dom"/>
</dbReference>
<dbReference type="PROSITE" id="PS52029">
    <property type="entry name" value="LD_TPASE"/>
    <property type="match status" value="1"/>
</dbReference>
<dbReference type="GO" id="GO:0071972">
    <property type="term" value="F:peptidoglycan L,D-transpeptidase activity"/>
    <property type="evidence" value="ECO:0007669"/>
    <property type="project" value="TreeGrafter"/>
</dbReference>
<keyword evidence="3 6" id="KW-0133">Cell shape</keyword>
<dbReference type="InterPro" id="IPR038063">
    <property type="entry name" value="Transpep_catalytic_dom"/>
</dbReference>
<dbReference type="GO" id="GO:0071555">
    <property type="term" value="P:cell wall organization"/>
    <property type="evidence" value="ECO:0007669"/>
    <property type="project" value="UniProtKB-UniRule"/>
</dbReference>
<name>A0A1F7X186_9BACT</name>
<dbReference type="GO" id="GO:0008360">
    <property type="term" value="P:regulation of cell shape"/>
    <property type="evidence" value="ECO:0007669"/>
    <property type="project" value="UniProtKB-UniRule"/>
</dbReference>
<dbReference type="Proteomes" id="UP000176939">
    <property type="component" value="Unassembled WGS sequence"/>
</dbReference>
<dbReference type="GO" id="GO:0018104">
    <property type="term" value="P:peptidoglycan-protein cross-linking"/>
    <property type="evidence" value="ECO:0007669"/>
    <property type="project" value="TreeGrafter"/>
</dbReference>